<dbReference type="EMBL" id="JANJQO010003066">
    <property type="protein sequence ID" value="KAJ2965256.1"/>
    <property type="molecule type" value="Genomic_DNA"/>
</dbReference>
<gene>
    <name evidence="1" type="ORF">NQ176_g10701</name>
</gene>
<name>A0ACC1MFY4_9HYPO</name>
<accession>A0ACC1MFY4</accession>
<dbReference type="Proteomes" id="UP001143910">
    <property type="component" value="Unassembled WGS sequence"/>
</dbReference>
<reference evidence="1" key="1">
    <citation type="submission" date="2022-08" db="EMBL/GenBank/DDBJ databases">
        <title>Genome Sequence of Lecanicillium fungicola.</title>
        <authorList>
            <person name="Buettner E."/>
        </authorList>
    </citation>
    <scope>NUCLEOTIDE SEQUENCE</scope>
    <source>
        <strain evidence="1">Babe33</strain>
    </source>
</reference>
<sequence>MNAYPFLDNKHKPVFTGDLADIITRFRRERIIDITNSPLVAATKLRSKLEILHRAGELDGGLPILRHDVLVGLIPAPDLEFALDQLEDEATSLCLMDNVPSIDDDEDDLPDPTDFTPYIDPAPVALDLRSPTDLVYECFVKLGLRYICATKDGRYAGMIHKKTFVRHMREKEEEQH</sequence>
<organism evidence="1 2">
    <name type="scientific">Zarea fungicola</name>
    <dbReference type="NCBI Taxonomy" id="93591"/>
    <lineage>
        <taxon>Eukaryota</taxon>
        <taxon>Fungi</taxon>
        <taxon>Dikarya</taxon>
        <taxon>Ascomycota</taxon>
        <taxon>Pezizomycotina</taxon>
        <taxon>Sordariomycetes</taxon>
        <taxon>Hypocreomycetidae</taxon>
        <taxon>Hypocreales</taxon>
        <taxon>Cordycipitaceae</taxon>
        <taxon>Zarea</taxon>
    </lineage>
</organism>
<evidence type="ECO:0000313" key="1">
    <source>
        <dbReference type="EMBL" id="KAJ2965256.1"/>
    </source>
</evidence>
<comment type="caution">
    <text evidence="1">The sequence shown here is derived from an EMBL/GenBank/DDBJ whole genome shotgun (WGS) entry which is preliminary data.</text>
</comment>
<keyword evidence="2" id="KW-1185">Reference proteome</keyword>
<evidence type="ECO:0000313" key="2">
    <source>
        <dbReference type="Proteomes" id="UP001143910"/>
    </source>
</evidence>
<proteinExistence type="predicted"/>
<protein>
    <submittedName>
        <fullName evidence="1">Uncharacterized protein</fullName>
    </submittedName>
</protein>